<dbReference type="AlphaFoldDB" id="A0A3M7P659"/>
<accession>A0A3M7P659</accession>
<proteinExistence type="predicted"/>
<evidence type="ECO:0000313" key="2">
    <source>
        <dbReference type="Proteomes" id="UP000276133"/>
    </source>
</evidence>
<protein>
    <submittedName>
        <fullName evidence="1">Uncharacterized protein</fullName>
    </submittedName>
</protein>
<gene>
    <name evidence="1" type="ORF">BpHYR1_027257</name>
</gene>
<name>A0A3M7P659_BRAPC</name>
<dbReference type="EMBL" id="REGN01012934">
    <property type="protein sequence ID" value="RMZ94611.1"/>
    <property type="molecule type" value="Genomic_DNA"/>
</dbReference>
<dbReference type="Proteomes" id="UP000276133">
    <property type="component" value="Unassembled WGS sequence"/>
</dbReference>
<evidence type="ECO:0000313" key="1">
    <source>
        <dbReference type="EMBL" id="RMZ94611.1"/>
    </source>
</evidence>
<keyword evidence="2" id="KW-1185">Reference proteome</keyword>
<sequence>MDQSNSFSHEKQKKKNLYSTTINDSVYQQLDLYFILSFSLSLIASFEMDQITLCFYNDDKN</sequence>
<reference evidence="1 2" key="1">
    <citation type="journal article" date="2018" name="Sci. Rep.">
        <title>Genomic signatures of local adaptation to the degree of environmental predictability in rotifers.</title>
        <authorList>
            <person name="Franch-Gras L."/>
            <person name="Hahn C."/>
            <person name="Garcia-Roger E.M."/>
            <person name="Carmona M.J."/>
            <person name="Serra M."/>
            <person name="Gomez A."/>
        </authorList>
    </citation>
    <scope>NUCLEOTIDE SEQUENCE [LARGE SCALE GENOMIC DNA]</scope>
    <source>
        <strain evidence="1">HYR1</strain>
    </source>
</reference>
<comment type="caution">
    <text evidence="1">The sequence shown here is derived from an EMBL/GenBank/DDBJ whole genome shotgun (WGS) entry which is preliminary data.</text>
</comment>
<organism evidence="1 2">
    <name type="scientific">Brachionus plicatilis</name>
    <name type="common">Marine rotifer</name>
    <name type="synonym">Brachionus muelleri</name>
    <dbReference type="NCBI Taxonomy" id="10195"/>
    <lineage>
        <taxon>Eukaryota</taxon>
        <taxon>Metazoa</taxon>
        <taxon>Spiralia</taxon>
        <taxon>Gnathifera</taxon>
        <taxon>Rotifera</taxon>
        <taxon>Eurotatoria</taxon>
        <taxon>Monogononta</taxon>
        <taxon>Pseudotrocha</taxon>
        <taxon>Ploima</taxon>
        <taxon>Brachionidae</taxon>
        <taxon>Brachionus</taxon>
    </lineage>
</organism>